<dbReference type="GO" id="GO:0006508">
    <property type="term" value="P:proteolysis"/>
    <property type="evidence" value="ECO:0007669"/>
    <property type="project" value="UniProtKB-KW"/>
</dbReference>
<evidence type="ECO:0000259" key="2">
    <source>
        <dbReference type="Pfam" id="PF02617"/>
    </source>
</evidence>
<comment type="subunit">
    <text evidence="1">Binds to the N-terminal domain of the chaperone ClpA.</text>
</comment>
<reference evidence="3 4" key="1">
    <citation type="journal article" date="2022" name="Res Sq">
        <title>Evolution of multicellular longitudinally dividing oral cavity symbionts (Neisseriaceae).</title>
        <authorList>
            <person name="Nyongesa S."/>
            <person name="Weber P."/>
            <person name="Bernet E."/>
            <person name="Pullido F."/>
            <person name="Nieckarz M."/>
            <person name="Delaby M."/>
            <person name="Nieves C."/>
            <person name="Viehboeck T."/>
            <person name="Krause N."/>
            <person name="Rivera-Millot A."/>
            <person name="Nakamura A."/>
            <person name="Vischer N."/>
            <person name="VanNieuwenhze M."/>
            <person name="Brun Y."/>
            <person name="Cava F."/>
            <person name="Bulgheresi S."/>
            <person name="Veyrier F."/>
        </authorList>
    </citation>
    <scope>NUCLEOTIDE SEQUENCE [LARGE SCALE GENOMIC DNA]</scope>
    <source>
        <strain evidence="3 4">SN4</strain>
    </source>
</reference>
<dbReference type="PANTHER" id="PTHR33473:SF19">
    <property type="entry name" value="ATP-DEPENDENT CLP PROTEASE ADAPTER PROTEIN CLPS"/>
    <property type="match status" value="1"/>
</dbReference>
<dbReference type="EMBL" id="CP091511">
    <property type="protein sequence ID" value="UOO90491.1"/>
    <property type="molecule type" value="Genomic_DNA"/>
</dbReference>
<evidence type="ECO:0000256" key="1">
    <source>
        <dbReference type="HAMAP-Rule" id="MF_00302"/>
    </source>
</evidence>
<gene>
    <name evidence="1" type="primary">clpS</name>
    <name evidence="3" type="ORF">LVJ82_05830</name>
</gene>
<organism evidence="3 4">
    <name type="scientific">Vitreoscilla massiliensis</name>
    <dbReference type="NCBI Taxonomy" id="1689272"/>
    <lineage>
        <taxon>Bacteria</taxon>
        <taxon>Pseudomonadati</taxon>
        <taxon>Pseudomonadota</taxon>
        <taxon>Betaproteobacteria</taxon>
        <taxon>Neisseriales</taxon>
        <taxon>Neisseriaceae</taxon>
        <taxon>Vitreoscilla</taxon>
    </lineage>
</organism>
<dbReference type="InterPro" id="IPR022935">
    <property type="entry name" value="ClpS"/>
</dbReference>
<proteinExistence type="inferred from homology"/>
<evidence type="ECO:0000313" key="4">
    <source>
        <dbReference type="Proteomes" id="UP000832011"/>
    </source>
</evidence>
<keyword evidence="3" id="KW-0645">Protease</keyword>
<dbReference type="SUPFAM" id="SSF54736">
    <property type="entry name" value="ClpS-like"/>
    <property type="match status" value="1"/>
</dbReference>
<dbReference type="InterPro" id="IPR003769">
    <property type="entry name" value="ClpS_core"/>
</dbReference>
<dbReference type="GO" id="GO:0008233">
    <property type="term" value="F:peptidase activity"/>
    <property type="evidence" value="ECO:0007669"/>
    <property type="project" value="UniProtKB-KW"/>
</dbReference>
<comment type="function">
    <text evidence="1">Involved in the modulation of the specificity of the ClpAP-mediated ATP-dependent protein degradation.</text>
</comment>
<evidence type="ECO:0000313" key="3">
    <source>
        <dbReference type="EMBL" id="UOO90491.1"/>
    </source>
</evidence>
<dbReference type="RefSeq" id="WP_058304820.1">
    <property type="nucleotide sequence ID" value="NZ_CABKVG010000005.1"/>
</dbReference>
<dbReference type="Gene3D" id="3.30.1390.10">
    <property type="match status" value="1"/>
</dbReference>
<comment type="similarity">
    <text evidence="1">Belongs to the ClpS family.</text>
</comment>
<dbReference type="InterPro" id="IPR014719">
    <property type="entry name" value="Ribosomal_bL12_C/ClpS-like"/>
</dbReference>
<keyword evidence="4" id="KW-1185">Reference proteome</keyword>
<protein>
    <recommendedName>
        <fullName evidence="1">ATP-dependent Clp protease adapter protein ClpS</fullName>
    </recommendedName>
</protein>
<dbReference type="PANTHER" id="PTHR33473">
    <property type="entry name" value="ATP-DEPENDENT CLP PROTEASE ADAPTER PROTEIN CLPS1, CHLOROPLASTIC"/>
    <property type="match status" value="1"/>
</dbReference>
<sequence>MSVHHTTVAPVQSENELAQELMPPKRYGVYLLNDDFTTMDFVMHVLQNVFFMDEARAFALMLVVHEQGKGLCGVFNWDIATTKQSQVMDLAAESEYPLQCTVEEATE</sequence>
<dbReference type="HAMAP" id="MF_00302">
    <property type="entry name" value="ClpS"/>
    <property type="match status" value="1"/>
</dbReference>
<keyword evidence="3" id="KW-0378">Hydrolase</keyword>
<dbReference type="Pfam" id="PF02617">
    <property type="entry name" value="ClpS"/>
    <property type="match status" value="1"/>
</dbReference>
<accession>A0ABY4E3Y1</accession>
<dbReference type="Proteomes" id="UP000832011">
    <property type="component" value="Chromosome"/>
</dbReference>
<name>A0ABY4E3Y1_9NEIS</name>
<feature type="domain" description="Adaptor protein ClpS core" evidence="2">
    <location>
        <begin position="23"/>
        <end position="101"/>
    </location>
</feature>